<reference evidence="3" key="1">
    <citation type="journal article" date="2016" name="G3 (Bethesda)">
        <title>First Draft Assembly and Annotation of the Genome of a California Endemic Oak Quercus lobata Nee (Fagaceae).</title>
        <authorList>
            <person name="Sork V.L."/>
            <person name="Fitz-Gibbon S.T."/>
            <person name="Puiu D."/>
            <person name="Crepeau M."/>
            <person name="Gugger P.F."/>
            <person name="Sherman R."/>
            <person name="Stevens K."/>
            <person name="Langley C.H."/>
            <person name="Pellegrini M."/>
            <person name="Salzberg S.L."/>
        </authorList>
    </citation>
    <scope>NUCLEOTIDE SEQUENCE [LARGE SCALE GENOMIC DNA]</scope>
    <source>
        <strain evidence="3">cv. SW786</strain>
    </source>
</reference>
<protein>
    <recommendedName>
        <fullName evidence="1">PRISE-like Rossmann-fold domain-containing protein</fullName>
    </recommendedName>
</protein>
<dbReference type="Gramene" id="QL02p002822:mrna">
    <property type="protein sequence ID" value="QL02p002822:mrna"/>
    <property type="gene ID" value="QL02p002822"/>
</dbReference>
<dbReference type="PANTHER" id="PTHR32487">
    <property type="entry name" value="3-OXO-DELTA(4,5)-STEROID 5-BETA-REDUCTASE"/>
    <property type="match status" value="1"/>
</dbReference>
<dbReference type="OMA" id="GRPFVFP"/>
<dbReference type="Pfam" id="PF22917">
    <property type="entry name" value="PRISE"/>
    <property type="match status" value="1"/>
</dbReference>
<dbReference type="GO" id="GO:0006629">
    <property type="term" value="P:lipid metabolic process"/>
    <property type="evidence" value="ECO:0007669"/>
    <property type="project" value="UniProtKB-ARBA"/>
</dbReference>
<dbReference type="SUPFAM" id="SSF51735">
    <property type="entry name" value="NAD(P)-binding Rossmann-fold domains"/>
    <property type="match status" value="1"/>
</dbReference>
<dbReference type="GO" id="GO:0016627">
    <property type="term" value="F:oxidoreductase activity, acting on the CH-CH group of donors"/>
    <property type="evidence" value="ECO:0007669"/>
    <property type="project" value="UniProtKB-ARBA"/>
</dbReference>
<dbReference type="InParanoid" id="A0A7N2QY62"/>
<feature type="domain" description="PRISE-like Rossmann-fold" evidence="1">
    <location>
        <begin position="87"/>
        <end position="247"/>
    </location>
</feature>
<sequence>MSWWWLRSIGAEKKKSEEDHEAPRSYQSVGLVIGVTGIVGNSLAEILLLSDTPGGPWKVYGVARRPRPNWNKNYPIEYIQCDVSNPNETKTKLSQLTDVTHIFYVTWASRSTEAQKCETNGIMFRNVLHAVILQAPNLKHIYLQIGIKHYTGPFETFGKIEYHTPPFTENMSRLNVPNFYYTLEDILFEEAKKREGLTWSIHRPNTIFGFSPYSLMNIIETLCVYAAICKHEGFPLKFLRNKESWDNGDVFKWKHLWKELAGQFGIENYGLAESEKVSLVELMKDKGPVWDEIVRENKLQLTKLEEVGAWWFADLVLKGGDIMDSLNKSKEYGFLGFRNSKKSLVTWIDKNKTYKIVP</sequence>
<dbReference type="CDD" id="cd08948">
    <property type="entry name" value="5beta-POR_like_SDR_a"/>
    <property type="match status" value="1"/>
</dbReference>
<evidence type="ECO:0000313" key="3">
    <source>
        <dbReference type="Proteomes" id="UP000594261"/>
    </source>
</evidence>
<dbReference type="Proteomes" id="UP000594261">
    <property type="component" value="Chromosome 2"/>
</dbReference>
<dbReference type="InterPro" id="IPR055222">
    <property type="entry name" value="PRISE-like_Rossmann-fold"/>
</dbReference>
<evidence type="ECO:0000259" key="1">
    <source>
        <dbReference type="Pfam" id="PF22917"/>
    </source>
</evidence>
<dbReference type="InterPro" id="IPR036291">
    <property type="entry name" value="NAD(P)-bd_dom_sf"/>
</dbReference>
<organism evidence="2 3">
    <name type="scientific">Quercus lobata</name>
    <name type="common">Valley oak</name>
    <dbReference type="NCBI Taxonomy" id="97700"/>
    <lineage>
        <taxon>Eukaryota</taxon>
        <taxon>Viridiplantae</taxon>
        <taxon>Streptophyta</taxon>
        <taxon>Embryophyta</taxon>
        <taxon>Tracheophyta</taxon>
        <taxon>Spermatophyta</taxon>
        <taxon>Magnoliopsida</taxon>
        <taxon>eudicotyledons</taxon>
        <taxon>Gunneridae</taxon>
        <taxon>Pentapetalae</taxon>
        <taxon>rosids</taxon>
        <taxon>fabids</taxon>
        <taxon>Fagales</taxon>
        <taxon>Fagaceae</taxon>
        <taxon>Quercus</taxon>
    </lineage>
</organism>
<dbReference type="Gene3D" id="3.40.50.720">
    <property type="entry name" value="NAD(P)-binding Rossmann-like Domain"/>
    <property type="match status" value="1"/>
</dbReference>
<name>A0A7N2QY62_QUELO</name>
<dbReference type="EnsemblPlants" id="QL02p002822:mrna">
    <property type="protein sequence ID" value="QL02p002822:mrna"/>
    <property type="gene ID" value="QL02p002822"/>
</dbReference>
<accession>A0A7N2QY62</accession>
<keyword evidence="3" id="KW-1185">Reference proteome</keyword>
<dbReference type="AlphaFoldDB" id="A0A7N2QY62"/>
<dbReference type="PANTHER" id="PTHR32487:SF0">
    <property type="entry name" value="3-OXO-DELTA(4,5)-STEROID 5-BETA-REDUCTASE"/>
    <property type="match status" value="1"/>
</dbReference>
<reference evidence="2" key="2">
    <citation type="submission" date="2021-01" db="UniProtKB">
        <authorList>
            <consortium name="EnsemblPlants"/>
        </authorList>
    </citation>
    <scope>IDENTIFICATION</scope>
</reference>
<proteinExistence type="predicted"/>
<evidence type="ECO:0000313" key="2">
    <source>
        <dbReference type="EnsemblPlants" id="QL02p002822:mrna"/>
    </source>
</evidence>